<dbReference type="GO" id="GO:0032993">
    <property type="term" value="C:protein-DNA complex"/>
    <property type="evidence" value="ECO:0007669"/>
    <property type="project" value="TreeGrafter"/>
</dbReference>
<feature type="domain" description="HTH lysR-type" evidence="5">
    <location>
        <begin position="2"/>
        <end position="59"/>
    </location>
</feature>
<comment type="similarity">
    <text evidence="1">Belongs to the LysR transcriptional regulatory family.</text>
</comment>
<evidence type="ECO:0000256" key="1">
    <source>
        <dbReference type="ARBA" id="ARBA00009437"/>
    </source>
</evidence>
<dbReference type="GO" id="GO:0003677">
    <property type="term" value="F:DNA binding"/>
    <property type="evidence" value="ECO:0007669"/>
    <property type="project" value="UniProtKB-KW"/>
</dbReference>
<dbReference type="Pfam" id="PF03466">
    <property type="entry name" value="LysR_substrate"/>
    <property type="match status" value="1"/>
</dbReference>
<dbReference type="Proteomes" id="UP000252884">
    <property type="component" value="Unassembled WGS sequence"/>
</dbReference>
<protein>
    <submittedName>
        <fullName evidence="6">LysR family transcriptional regulator</fullName>
    </submittedName>
</protein>
<name>A0A368XNS8_9BURK</name>
<dbReference type="InterPro" id="IPR036388">
    <property type="entry name" value="WH-like_DNA-bd_sf"/>
</dbReference>
<dbReference type="InterPro" id="IPR036390">
    <property type="entry name" value="WH_DNA-bd_sf"/>
</dbReference>
<dbReference type="PROSITE" id="PS50931">
    <property type="entry name" value="HTH_LYSR"/>
    <property type="match status" value="1"/>
</dbReference>
<dbReference type="SUPFAM" id="SSF53850">
    <property type="entry name" value="Periplasmic binding protein-like II"/>
    <property type="match status" value="1"/>
</dbReference>
<dbReference type="PANTHER" id="PTHR30346">
    <property type="entry name" value="TRANSCRIPTIONAL DUAL REGULATOR HCAR-RELATED"/>
    <property type="match status" value="1"/>
</dbReference>
<keyword evidence="2" id="KW-0805">Transcription regulation</keyword>
<evidence type="ECO:0000256" key="4">
    <source>
        <dbReference type="ARBA" id="ARBA00023163"/>
    </source>
</evidence>
<dbReference type="SUPFAM" id="SSF46785">
    <property type="entry name" value="Winged helix' DNA-binding domain"/>
    <property type="match status" value="1"/>
</dbReference>
<dbReference type="PRINTS" id="PR00039">
    <property type="entry name" value="HTHLYSR"/>
</dbReference>
<dbReference type="InterPro" id="IPR005119">
    <property type="entry name" value="LysR_subst-bd"/>
</dbReference>
<dbReference type="PANTHER" id="PTHR30346:SF30">
    <property type="entry name" value="SMALL NEUTRAL PROTEASE REGULATORY PROTEIN"/>
    <property type="match status" value="1"/>
</dbReference>
<evidence type="ECO:0000256" key="3">
    <source>
        <dbReference type="ARBA" id="ARBA00023125"/>
    </source>
</evidence>
<keyword evidence="3" id="KW-0238">DNA-binding</keyword>
<dbReference type="AlphaFoldDB" id="A0A368XNS8"/>
<evidence type="ECO:0000256" key="2">
    <source>
        <dbReference type="ARBA" id="ARBA00023015"/>
    </source>
</evidence>
<dbReference type="FunFam" id="1.10.10.10:FF:000001">
    <property type="entry name" value="LysR family transcriptional regulator"/>
    <property type="match status" value="1"/>
</dbReference>
<dbReference type="Pfam" id="PF00126">
    <property type="entry name" value="HTH_1"/>
    <property type="match status" value="1"/>
</dbReference>
<gene>
    <name evidence="6" type="ORF">DES41_107189</name>
</gene>
<dbReference type="Gene3D" id="1.10.10.10">
    <property type="entry name" value="Winged helix-like DNA-binding domain superfamily/Winged helix DNA-binding domain"/>
    <property type="match status" value="1"/>
</dbReference>
<evidence type="ECO:0000259" key="5">
    <source>
        <dbReference type="PROSITE" id="PS50931"/>
    </source>
</evidence>
<dbReference type="OrthoDB" id="5292387at2"/>
<organism evidence="6 7">
    <name type="scientific">Pseudorhodoferax soli</name>
    <dbReference type="NCBI Taxonomy" id="545864"/>
    <lineage>
        <taxon>Bacteria</taxon>
        <taxon>Pseudomonadati</taxon>
        <taxon>Pseudomonadota</taxon>
        <taxon>Betaproteobacteria</taxon>
        <taxon>Burkholderiales</taxon>
        <taxon>Comamonadaceae</taxon>
    </lineage>
</organism>
<keyword evidence="7" id="KW-1185">Reference proteome</keyword>
<keyword evidence="4" id="KW-0804">Transcription</keyword>
<dbReference type="InterPro" id="IPR000847">
    <property type="entry name" value="LysR_HTH_N"/>
</dbReference>
<dbReference type="CDD" id="cd08414">
    <property type="entry name" value="PBP2_LTTR_aromatics_like"/>
    <property type="match status" value="1"/>
</dbReference>
<dbReference type="Gene3D" id="3.40.190.10">
    <property type="entry name" value="Periplasmic binding protein-like II"/>
    <property type="match status" value="2"/>
</dbReference>
<dbReference type="GO" id="GO:0003700">
    <property type="term" value="F:DNA-binding transcription factor activity"/>
    <property type="evidence" value="ECO:0007669"/>
    <property type="project" value="InterPro"/>
</dbReference>
<proteinExistence type="inferred from homology"/>
<accession>A0A368XNS8</accession>
<dbReference type="EMBL" id="QPJK01000007">
    <property type="protein sequence ID" value="RCW68668.1"/>
    <property type="molecule type" value="Genomic_DNA"/>
</dbReference>
<comment type="caution">
    <text evidence="6">The sequence shown here is derived from an EMBL/GenBank/DDBJ whole genome shotgun (WGS) entry which is preliminary data.</text>
</comment>
<reference evidence="6 7" key="1">
    <citation type="submission" date="2018-07" db="EMBL/GenBank/DDBJ databases">
        <title>Genomic Encyclopedia of Type Strains, Phase IV (KMG-IV): sequencing the most valuable type-strain genomes for metagenomic binning, comparative biology and taxonomic classification.</title>
        <authorList>
            <person name="Goeker M."/>
        </authorList>
    </citation>
    <scope>NUCLEOTIDE SEQUENCE [LARGE SCALE GENOMIC DNA]</scope>
    <source>
        <strain evidence="6 7">DSM 21634</strain>
    </source>
</reference>
<evidence type="ECO:0000313" key="7">
    <source>
        <dbReference type="Proteomes" id="UP000252884"/>
    </source>
</evidence>
<dbReference type="RefSeq" id="WP_114470200.1">
    <property type="nucleotide sequence ID" value="NZ_QPJK01000007.1"/>
</dbReference>
<sequence>MLDSRRLRYFLAVADALHFGRAAERLNISQPPLSRQIASLEEDLGTALFHRNAHHVVLTPAGTRLQSDARDILASMARAEANARAAAIGESGALTIGFTMCAAYSVVPSYAKTFSTRYPEVDLTLREVLSSDLAAQVSDGTIDAAVVLAQAVPKGINQRTVVREQLCLALPRAHRLSSQRRIVPAALRDEVFVAASMDIAPSLRQAMLAQCEMAGFVPRIGMEVHLQQTILTLVAEGVGVALVPASMRKLQTSAIVFKSLPDAVSISQQLIWRATNSNPCLHNLLSIANPVE</sequence>
<evidence type="ECO:0000313" key="6">
    <source>
        <dbReference type="EMBL" id="RCW68668.1"/>
    </source>
</evidence>